<protein>
    <submittedName>
        <fullName evidence="1">Uncharacterized protein</fullName>
    </submittedName>
</protein>
<dbReference type="Proteomes" id="UP000824533">
    <property type="component" value="Linkage Group LG24"/>
</dbReference>
<reference evidence="1 2" key="1">
    <citation type="journal article" date="2021" name="Front. Genet.">
        <title>Chromosome-Level Genome Assembly Reveals Significant Gene Expansion in the Toll and IMD Signaling Pathways of Dendrolimus kikuchii.</title>
        <authorList>
            <person name="Zhou J."/>
            <person name="Wu P."/>
            <person name="Xiong Z."/>
            <person name="Liu N."/>
            <person name="Zhao N."/>
            <person name="Ji M."/>
            <person name="Qiu Y."/>
            <person name="Yang B."/>
        </authorList>
    </citation>
    <scope>NUCLEOTIDE SEQUENCE [LARGE SCALE GENOMIC DNA]</scope>
    <source>
        <strain evidence="1">Ann1</strain>
    </source>
</reference>
<name>A0ACC1CID1_9NEOP</name>
<dbReference type="EMBL" id="CM034410">
    <property type="protein sequence ID" value="KAJ0171246.1"/>
    <property type="molecule type" value="Genomic_DNA"/>
</dbReference>
<proteinExistence type="predicted"/>
<comment type="caution">
    <text evidence="1">The sequence shown here is derived from an EMBL/GenBank/DDBJ whole genome shotgun (WGS) entry which is preliminary data.</text>
</comment>
<keyword evidence="2" id="KW-1185">Reference proteome</keyword>
<gene>
    <name evidence="1" type="ORF">K1T71_012796</name>
</gene>
<accession>A0ACC1CID1</accession>
<organism evidence="1 2">
    <name type="scientific">Dendrolimus kikuchii</name>
    <dbReference type="NCBI Taxonomy" id="765133"/>
    <lineage>
        <taxon>Eukaryota</taxon>
        <taxon>Metazoa</taxon>
        <taxon>Ecdysozoa</taxon>
        <taxon>Arthropoda</taxon>
        <taxon>Hexapoda</taxon>
        <taxon>Insecta</taxon>
        <taxon>Pterygota</taxon>
        <taxon>Neoptera</taxon>
        <taxon>Endopterygota</taxon>
        <taxon>Lepidoptera</taxon>
        <taxon>Glossata</taxon>
        <taxon>Ditrysia</taxon>
        <taxon>Bombycoidea</taxon>
        <taxon>Lasiocampidae</taxon>
        <taxon>Dendrolimus</taxon>
    </lineage>
</organism>
<evidence type="ECO:0000313" key="2">
    <source>
        <dbReference type="Proteomes" id="UP000824533"/>
    </source>
</evidence>
<evidence type="ECO:0000313" key="1">
    <source>
        <dbReference type="EMBL" id="KAJ0171246.1"/>
    </source>
</evidence>
<sequence length="421" mass="46851">MMSKGYYIFNSVLVVCVAFILGAATLTLLPIGDDTKKSLGYPADSLLNFTELTARYGYLSEQHTVVTEDGYILTIFRIAQGRNCKRKKKNQPVLLVHGLLQSSDSWIDSGPNSGLAYLIADACHDIWVGNVRGNYYARRHVKYDPDKDVAFWQFSVDEIGFYDIPAMIDYVLDSTGAEKLNYIGFSQGAGAYLIMCSERPNYCDKANILIGLAPAARQTHTYSKIYRIAANILMTMEGVLSKSGVQEVFAKGALGQEFLAFFCQLSSITVDICATGKDIFDSLNSLHPGSINNITTKVLFGHFPAGTSLHNIAKYGQSMNSARYQKFDYGKAKNLDIYGTEIPPKFNLSAVTVPVVAIYGENDALVDIKDIDWLLKRLPNVVEAHVVKDPLWNHLDMSYSQYVSEMIFPKINHYLNINNSV</sequence>